<evidence type="ECO:0000259" key="9">
    <source>
        <dbReference type="PROSITE" id="PS51194"/>
    </source>
</evidence>
<keyword evidence="1" id="KW-0547">Nucleotide-binding</keyword>
<organism evidence="10 11">
    <name type="scientific">Geodia barretti</name>
    <name type="common">Barrett's horny sponge</name>
    <dbReference type="NCBI Taxonomy" id="519541"/>
    <lineage>
        <taxon>Eukaryota</taxon>
        <taxon>Metazoa</taxon>
        <taxon>Porifera</taxon>
        <taxon>Demospongiae</taxon>
        <taxon>Heteroscleromorpha</taxon>
        <taxon>Tetractinellida</taxon>
        <taxon>Astrophorina</taxon>
        <taxon>Geodiidae</taxon>
        <taxon>Geodia</taxon>
    </lineage>
</organism>
<protein>
    <submittedName>
        <fullName evidence="10">ATP-dependent DNA helicase RecG</fullName>
    </submittedName>
</protein>
<keyword evidence="2" id="KW-0227">DNA damage</keyword>
<dbReference type="SMART" id="SM00490">
    <property type="entry name" value="HELICc"/>
    <property type="match status" value="1"/>
</dbReference>
<keyword evidence="11" id="KW-1185">Reference proteome</keyword>
<dbReference type="SUPFAM" id="SSF52540">
    <property type="entry name" value="P-loop containing nucleoside triphosphate hydrolases"/>
    <property type="match status" value="2"/>
</dbReference>
<dbReference type="PROSITE" id="PS51192">
    <property type="entry name" value="HELICASE_ATP_BIND_1"/>
    <property type="match status" value="1"/>
</dbReference>
<evidence type="ECO:0000256" key="7">
    <source>
        <dbReference type="ARBA" id="ARBA00023204"/>
    </source>
</evidence>
<evidence type="ECO:0000313" key="10">
    <source>
        <dbReference type="EMBL" id="CAI8024579.1"/>
    </source>
</evidence>
<evidence type="ECO:0000259" key="8">
    <source>
        <dbReference type="PROSITE" id="PS51192"/>
    </source>
</evidence>
<evidence type="ECO:0000256" key="2">
    <source>
        <dbReference type="ARBA" id="ARBA00022763"/>
    </source>
</evidence>
<dbReference type="GO" id="GO:0003678">
    <property type="term" value="F:DNA helicase activity"/>
    <property type="evidence" value="ECO:0007669"/>
    <property type="project" value="TreeGrafter"/>
</dbReference>
<dbReference type="Pfam" id="PF00271">
    <property type="entry name" value="Helicase_C"/>
    <property type="match status" value="1"/>
</dbReference>
<dbReference type="InterPro" id="IPR014001">
    <property type="entry name" value="Helicase_ATP-bd"/>
</dbReference>
<feature type="domain" description="Helicase ATP-binding" evidence="8">
    <location>
        <begin position="132"/>
        <end position="294"/>
    </location>
</feature>
<evidence type="ECO:0000256" key="4">
    <source>
        <dbReference type="ARBA" id="ARBA00022806"/>
    </source>
</evidence>
<proteinExistence type="predicted"/>
<dbReference type="NCBIfam" id="NF008168">
    <property type="entry name" value="PRK10917.2-2"/>
    <property type="match status" value="1"/>
</dbReference>
<reference evidence="10" key="1">
    <citation type="submission" date="2023-03" db="EMBL/GenBank/DDBJ databases">
        <authorList>
            <person name="Steffen K."/>
            <person name="Cardenas P."/>
        </authorList>
    </citation>
    <scope>NUCLEOTIDE SEQUENCE</scope>
</reference>
<evidence type="ECO:0000313" key="11">
    <source>
        <dbReference type="Proteomes" id="UP001174909"/>
    </source>
</evidence>
<dbReference type="EMBL" id="CASHTH010002086">
    <property type="protein sequence ID" value="CAI8024579.1"/>
    <property type="molecule type" value="Genomic_DNA"/>
</dbReference>
<dbReference type="GO" id="GO:0005524">
    <property type="term" value="F:ATP binding"/>
    <property type="evidence" value="ECO:0007669"/>
    <property type="project" value="UniProtKB-KW"/>
</dbReference>
<dbReference type="GO" id="GO:0006281">
    <property type="term" value="P:DNA repair"/>
    <property type="evidence" value="ECO:0007669"/>
    <property type="project" value="UniProtKB-KW"/>
</dbReference>
<dbReference type="InterPro" id="IPR045562">
    <property type="entry name" value="RecG_dom3_C"/>
</dbReference>
<dbReference type="GO" id="GO:0016787">
    <property type="term" value="F:hydrolase activity"/>
    <property type="evidence" value="ECO:0007669"/>
    <property type="project" value="UniProtKB-KW"/>
</dbReference>
<dbReference type="Pfam" id="PF00270">
    <property type="entry name" value="DEAD"/>
    <property type="match status" value="1"/>
</dbReference>
<accession>A0AA35WLA3</accession>
<dbReference type="PANTHER" id="PTHR47964">
    <property type="entry name" value="ATP-DEPENDENT DNA HELICASE HOMOLOG RECG, CHLOROPLASTIC"/>
    <property type="match status" value="1"/>
</dbReference>
<dbReference type="SMART" id="SM00487">
    <property type="entry name" value="DEXDc"/>
    <property type="match status" value="1"/>
</dbReference>
<keyword evidence="4 10" id="KW-0347">Helicase</keyword>
<name>A0AA35WLA3_GEOBA</name>
<dbReference type="PANTHER" id="PTHR47964:SF1">
    <property type="entry name" value="ATP-DEPENDENT DNA HELICASE HOMOLOG RECG, CHLOROPLASTIC"/>
    <property type="match status" value="1"/>
</dbReference>
<dbReference type="GO" id="GO:0003677">
    <property type="term" value="F:DNA binding"/>
    <property type="evidence" value="ECO:0007669"/>
    <property type="project" value="UniProtKB-KW"/>
</dbReference>
<keyword evidence="6" id="KW-0238">DNA-binding</keyword>
<dbReference type="InterPro" id="IPR027417">
    <property type="entry name" value="P-loop_NTPase"/>
</dbReference>
<evidence type="ECO:0000256" key="3">
    <source>
        <dbReference type="ARBA" id="ARBA00022801"/>
    </source>
</evidence>
<keyword evidence="5" id="KW-0067">ATP-binding</keyword>
<dbReference type="InterPro" id="IPR011545">
    <property type="entry name" value="DEAD/DEAH_box_helicase_dom"/>
</dbReference>
<evidence type="ECO:0000256" key="6">
    <source>
        <dbReference type="ARBA" id="ARBA00023125"/>
    </source>
</evidence>
<dbReference type="Proteomes" id="UP001174909">
    <property type="component" value="Unassembled WGS sequence"/>
</dbReference>
<dbReference type="PROSITE" id="PS51194">
    <property type="entry name" value="HELICASE_CTER"/>
    <property type="match status" value="1"/>
</dbReference>
<dbReference type="Pfam" id="PF19833">
    <property type="entry name" value="RecG_dom3_C"/>
    <property type="match status" value="1"/>
</dbReference>
<dbReference type="AlphaFoldDB" id="A0AA35WLA3"/>
<sequence length="545" mass="59827">MTPVYRLTRGMTARNLRSLTWRALEQFLGGIAEPMPRDTLARTRLIGLGQAIGDAHYPPDTAGADQARRRLAFDEIMAFQMAILGRRRHRERDVAGTAVQYSGAAVDGFLSELPFTPTKAQVRCIGEALSDMARGTPPMSRLLQGEVGSGKTLVALTAILAAASDHRQSALMAPTEVLAEQHFVTVGRLLGTRPFTVGLLTGSTRAAPRREVLRLASEGHLDLLVGTHALIQDGVELPNLALAITDEQHRFGVAQRTALRGAGPEQPHALMMSATPIPRTLQLTLYGDLDVSTIDELPPGRQDILTRLVPEDKRQAAYRFIRQQVEAGRQAFIICPLVEESENLDVRAATEEHQRLSNEVFPDLNLGLLHGRLSSRQKDQVMRQFRDGDLNVLVATAVVEVGIDVPNATVMMIDGADRFGLAQLHQFRGRVGRGEHRSYCLLMSEAESERARERLSALEASGDGFKLAEIDLQMRHEGDIFGTTQSGDQTMLRIASVFDQDLMALARQEAAAILDADPELTDPKHAGIVAERDRFLARVQDNISD</sequence>
<keyword evidence="3" id="KW-0378">Hydrolase</keyword>
<dbReference type="InterPro" id="IPR001650">
    <property type="entry name" value="Helicase_C-like"/>
</dbReference>
<dbReference type="InterPro" id="IPR047112">
    <property type="entry name" value="RecG/Mfd"/>
</dbReference>
<evidence type="ECO:0000256" key="1">
    <source>
        <dbReference type="ARBA" id="ARBA00022741"/>
    </source>
</evidence>
<evidence type="ECO:0000256" key="5">
    <source>
        <dbReference type="ARBA" id="ARBA00022840"/>
    </source>
</evidence>
<comment type="caution">
    <text evidence="10">The sequence shown here is derived from an EMBL/GenBank/DDBJ whole genome shotgun (WGS) entry which is preliminary data.</text>
</comment>
<feature type="domain" description="Helicase C-terminal" evidence="9">
    <location>
        <begin position="313"/>
        <end position="473"/>
    </location>
</feature>
<keyword evidence="7" id="KW-0234">DNA repair</keyword>
<gene>
    <name evidence="10" type="ORF">GBAR_LOCUS14278</name>
</gene>
<dbReference type="Gene3D" id="3.40.50.300">
    <property type="entry name" value="P-loop containing nucleotide triphosphate hydrolases"/>
    <property type="match status" value="2"/>
</dbReference>